<dbReference type="AlphaFoldDB" id="A0A559TE11"/>
<evidence type="ECO:0000256" key="1">
    <source>
        <dbReference type="SAM" id="MobiDB-lite"/>
    </source>
</evidence>
<dbReference type="EMBL" id="VISO01000002">
    <property type="protein sequence ID" value="TVZ72847.1"/>
    <property type="molecule type" value="Genomic_DNA"/>
</dbReference>
<dbReference type="Pfam" id="PF07484">
    <property type="entry name" value="Collar"/>
    <property type="match status" value="1"/>
</dbReference>
<dbReference type="Proteomes" id="UP000319824">
    <property type="component" value="Unassembled WGS sequence"/>
</dbReference>
<dbReference type="Gene3D" id="3.90.1340.10">
    <property type="entry name" value="Phage tail collar domain"/>
    <property type="match status" value="1"/>
</dbReference>
<proteinExistence type="predicted"/>
<name>A0A559TE11_9HYPH</name>
<feature type="compositionally biased region" description="Polar residues" evidence="1">
    <location>
        <begin position="291"/>
        <end position="300"/>
    </location>
</feature>
<evidence type="ECO:0000313" key="4">
    <source>
        <dbReference type="Proteomes" id="UP000319824"/>
    </source>
</evidence>
<evidence type="ECO:0000313" key="3">
    <source>
        <dbReference type="EMBL" id="TVZ72847.1"/>
    </source>
</evidence>
<evidence type="ECO:0000259" key="2">
    <source>
        <dbReference type="Pfam" id="PF07484"/>
    </source>
</evidence>
<accession>A0A559TE11</accession>
<feature type="region of interest" description="Disordered" evidence="1">
    <location>
        <begin position="281"/>
        <end position="300"/>
    </location>
</feature>
<reference evidence="3 4" key="1">
    <citation type="submission" date="2019-06" db="EMBL/GenBank/DDBJ databases">
        <title>Pac Bio to generate improved reference genome sequences for organisms with transposon mutant libraries (support for FEBA project).</title>
        <authorList>
            <person name="Blow M."/>
        </authorList>
    </citation>
    <scope>NUCLEOTIDE SEQUENCE [LARGE SCALE GENOMIC DNA]</scope>
    <source>
        <strain evidence="3 4">USDA 1844</strain>
    </source>
</reference>
<dbReference type="InterPro" id="IPR011083">
    <property type="entry name" value="Phage_tail_collar_dom"/>
</dbReference>
<feature type="compositionally biased region" description="Polar residues" evidence="1">
    <location>
        <begin position="8"/>
        <end position="29"/>
    </location>
</feature>
<dbReference type="SUPFAM" id="SSF88874">
    <property type="entry name" value="Receptor-binding domain of short tail fibre protein gp12"/>
    <property type="match status" value="1"/>
</dbReference>
<sequence>MVDYTDPRWNQSDSQNTSPSPNGITTSSAPSAVPAVLQAHAGAAVRSFDRINARCLCTNSGNAYSLTYDVPPVAYEIGEFFSFFVSATNTGAATLNINGMGAKALVVTDGSALKAGDITAGMPVTATYNGTHFRLVSTAGKVLSADGAGSGLDADLLDGQHGAWYQSRANHTGTQDVATITGLQALLDAIVPAATVIYVASAAAPSGYLAANGANVSRTTYSRLFTSIGTTYGAGNGSTTFTLPDLRGVLIRGLDSGRSIDDGRTLGSFQDSMNLAHNHGISDPGHGHSGYTDSQGNHSHSINDPGHVHSAAVAASATVYTGSGFSNPGTRASSSNTGSKTTGITINAGGAHTHNVGIYGATTGISVLNNGGAESRPKNVALLPCIKY</sequence>
<organism evidence="3 4">
    <name type="scientific">Rhizobium mongolense USDA 1844</name>
    <dbReference type="NCBI Taxonomy" id="1079460"/>
    <lineage>
        <taxon>Bacteria</taxon>
        <taxon>Pseudomonadati</taxon>
        <taxon>Pseudomonadota</taxon>
        <taxon>Alphaproteobacteria</taxon>
        <taxon>Hyphomicrobiales</taxon>
        <taxon>Rhizobiaceae</taxon>
        <taxon>Rhizobium/Agrobacterium group</taxon>
        <taxon>Rhizobium</taxon>
    </lineage>
</organism>
<dbReference type="InterPro" id="IPR037053">
    <property type="entry name" value="Phage_tail_collar_dom_sf"/>
</dbReference>
<protein>
    <submittedName>
        <fullName evidence="3">Microcystin-dependent protein</fullName>
    </submittedName>
</protein>
<comment type="caution">
    <text evidence="3">The sequence shown here is derived from an EMBL/GenBank/DDBJ whole genome shotgun (WGS) entry which is preliminary data.</text>
</comment>
<feature type="domain" description="Phage tail collar" evidence="2">
    <location>
        <begin position="195"/>
        <end position="249"/>
    </location>
</feature>
<feature type="region of interest" description="Disordered" evidence="1">
    <location>
        <begin position="1"/>
        <end position="29"/>
    </location>
</feature>
<gene>
    <name evidence="3" type="ORF">BCL32_1034</name>
</gene>